<dbReference type="Gene3D" id="1.10.418.10">
    <property type="entry name" value="Calponin-like domain"/>
    <property type="match status" value="1"/>
</dbReference>
<dbReference type="GO" id="GO:0005737">
    <property type="term" value="C:cytoplasm"/>
    <property type="evidence" value="ECO:0007669"/>
    <property type="project" value="UniProtKB-SubCell"/>
</dbReference>
<protein>
    <submittedName>
        <fullName evidence="7">Uncharacterized protein</fullName>
    </submittedName>
</protein>
<dbReference type="InterPro" id="IPR036872">
    <property type="entry name" value="CH_dom_sf"/>
</dbReference>
<evidence type="ECO:0000313" key="8">
    <source>
        <dbReference type="Proteomes" id="UP000780801"/>
    </source>
</evidence>
<dbReference type="GO" id="GO:0008017">
    <property type="term" value="F:microtubule binding"/>
    <property type="evidence" value="ECO:0007669"/>
    <property type="project" value="InterPro"/>
</dbReference>
<feature type="domain" description="HOOK N-terminal" evidence="6">
    <location>
        <begin position="10"/>
        <end position="145"/>
    </location>
</feature>
<gene>
    <name evidence="7" type="ORF">BGW38_001823</name>
</gene>
<dbReference type="InterPro" id="IPR008636">
    <property type="entry name" value="Hook_C"/>
</dbReference>
<comment type="caution">
    <text evidence="7">The sequence shown here is derived from an EMBL/GenBank/DDBJ whole genome shotgun (WGS) entry which is preliminary data.</text>
</comment>
<evidence type="ECO:0000256" key="3">
    <source>
        <dbReference type="ARBA" id="ARBA00023054"/>
    </source>
</evidence>
<keyword evidence="3 4" id="KW-0175">Coiled coil</keyword>
<dbReference type="EMBL" id="JAABOA010000016">
    <property type="protein sequence ID" value="KAF9586578.1"/>
    <property type="molecule type" value="Genomic_DNA"/>
</dbReference>
<sequence length="711" mass="81583">MDVSTLATAFQEWVNTFDCISRPCRHISDLNDGIILFEVAADIDPKWFKLIRSADMGDNWVHKYNNLKKLHKLITRYLEEKLGQSLSRLDPANLNAIAKDGDVVEVLKLCELVIAVAVQCERNQQYIGKIQTLPQASQHALMLSLEQVIEALNSGSTRDSDTEDINMDQELAQLHQERDDLERGNHALLSDLSAMNRKYEAELLSKAEEAVRLKDKLDEYKHAIDRLQKTENVIEKYKKKLEEGADLRRQMKSIEEQNQELLQRNREVEEEYRKVLAFRSLMDSYKEQILSLETKNSLLAKEKHSIEYEARQRIEQLHKLEEEKSQDVEQIQLLEEKVRELEFSGGIPLSDDMQGVESDDIEGAFMGQQTSYTTDLKLQISKLEREIQTLKDDSQEDGGSRVTVLQHLLDDANRLKSKYEQDYLEEHQSKLVLQSELDRTRAGKGDESEAAFTLRTTLNATEKELSSTKKAFAELEISLEQAKNDLTIAQSDLHLAGGNGQQGSEEPALQDSPELATLQEEHARLLEKMKSLEDENKKYLTQLNQVLTEKDSLSKLGLEQKDQQIGEAEAAHTREQLETKNKFLEQQIEQIKEQKDDVNVKLTRAKELIRYQDSVIKEKALPSNSDSFGEAIMSLKVELAAREGEVESLKKTLRETQYQTRREQQLLSSAWNDQIKRGLRENVISQHQRLAPTSWLGVQRRVFNAQLGVRA</sequence>
<keyword evidence="2" id="KW-0963">Cytoplasm</keyword>
<dbReference type="CDD" id="cd22211">
    <property type="entry name" value="HkD_SF"/>
    <property type="match status" value="1"/>
</dbReference>
<evidence type="ECO:0000313" key="7">
    <source>
        <dbReference type="EMBL" id="KAF9586578.1"/>
    </source>
</evidence>
<dbReference type="SUPFAM" id="SSF116907">
    <property type="entry name" value="Hook domain"/>
    <property type="match status" value="1"/>
</dbReference>
<evidence type="ECO:0000259" key="5">
    <source>
        <dbReference type="Pfam" id="PF05622"/>
    </source>
</evidence>
<evidence type="ECO:0000256" key="4">
    <source>
        <dbReference type="SAM" id="Coils"/>
    </source>
</evidence>
<dbReference type="PANTHER" id="PTHR18947:SF28">
    <property type="entry name" value="GIRDIN, ISOFORM A"/>
    <property type="match status" value="1"/>
</dbReference>
<dbReference type="AlphaFoldDB" id="A0A9P6G304"/>
<dbReference type="Pfam" id="PF05622">
    <property type="entry name" value="HOOK"/>
    <property type="match status" value="1"/>
</dbReference>
<feature type="coiled-coil region" evidence="4">
    <location>
        <begin position="171"/>
        <end position="337"/>
    </location>
</feature>
<accession>A0A9P6G304</accession>
<feature type="domain" description="Hook C-terminal" evidence="5">
    <location>
        <begin position="168"/>
        <end position="486"/>
    </location>
</feature>
<dbReference type="OrthoDB" id="49395at2759"/>
<evidence type="ECO:0000256" key="2">
    <source>
        <dbReference type="ARBA" id="ARBA00022490"/>
    </source>
</evidence>
<dbReference type="PANTHER" id="PTHR18947">
    <property type="entry name" value="HOOK PROTEINS"/>
    <property type="match status" value="1"/>
</dbReference>
<evidence type="ECO:0000256" key="1">
    <source>
        <dbReference type="ARBA" id="ARBA00004496"/>
    </source>
</evidence>
<proteinExistence type="predicted"/>
<dbReference type="Pfam" id="PF19047">
    <property type="entry name" value="HOOK_N"/>
    <property type="match status" value="1"/>
</dbReference>
<dbReference type="Proteomes" id="UP000780801">
    <property type="component" value="Unassembled WGS sequence"/>
</dbReference>
<evidence type="ECO:0000259" key="6">
    <source>
        <dbReference type="Pfam" id="PF19047"/>
    </source>
</evidence>
<dbReference type="GO" id="GO:0030705">
    <property type="term" value="P:cytoskeleton-dependent intracellular transport"/>
    <property type="evidence" value="ECO:0007669"/>
    <property type="project" value="InterPro"/>
</dbReference>
<dbReference type="GO" id="GO:0005815">
    <property type="term" value="C:microtubule organizing center"/>
    <property type="evidence" value="ECO:0007669"/>
    <property type="project" value="TreeGrafter"/>
</dbReference>
<dbReference type="GO" id="GO:0031122">
    <property type="term" value="P:cytoplasmic microtubule organization"/>
    <property type="evidence" value="ECO:0007669"/>
    <property type="project" value="InterPro"/>
</dbReference>
<organism evidence="7 8">
    <name type="scientific">Lunasporangiospora selenospora</name>
    <dbReference type="NCBI Taxonomy" id="979761"/>
    <lineage>
        <taxon>Eukaryota</taxon>
        <taxon>Fungi</taxon>
        <taxon>Fungi incertae sedis</taxon>
        <taxon>Mucoromycota</taxon>
        <taxon>Mortierellomycotina</taxon>
        <taxon>Mortierellomycetes</taxon>
        <taxon>Mortierellales</taxon>
        <taxon>Mortierellaceae</taxon>
        <taxon>Lunasporangiospora</taxon>
    </lineage>
</organism>
<comment type="subcellular location">
    <subcellularLocation>
        <location evidence="1">Cytoplasm</location>
    </subcellularLocation>
</comment>
<name>A0A9P6G304_9FUNG</name>
<feature type="coiled-coil region" evidence="4">
    <location>
        <begin position="458"/>
        <end position="608"/>
    </location>
</feature>
<dbReference type="InterPro" id="IPR043936">
    <property type="entry name" value="HOOK_N"/>
</dbReference>
<reference evidence="7" key="1">
    <citation type="journal article" date="2020" name="Fungal Divers.">
        <title>Resolving the Mortierellaceae phylogeny through synthesis of multi-gene phylogenetics and phylogenomics.</title>
        <authorList>
            <person name="Vandepol N."/>
            <person name="Liber J."/>
            <person name="Desiro A."/>
            <person name="Na H."/>
            <person name="Kennedy M."/>
            <person name="Barry K."/>
            <person name="Grigoriev I.V."/>
            <person name="Miller A.N."/>
            <person name="O'Donnell K."/>
            <person name="Stajich J.E."/>
            <person name="Bonito G."/>
        </authorList>
    </citation>
    <scope>NUCLEOTIDE SEQUENCE</scope>
    <source>
        <strain evidence="7">KOD1015</strain>
    </source>
</reference>
<keyword evidence="8" id="KW-1185">Reference proteome</keyword>
<dbReference type="GO" id="GO:0051959">
    <property type="term" value="F:dynein light intermediate chain binding"/>
    <property type="evidence" value="ECO:0007669"/>
    <property type="project" value="TreeGrafter"/>
</dbReference>